<dbReference type="InterPro" id="IPR014825">
    <property type="entry name" value="DNA_alkylation"/>
</dbReference>
<dbReference type="CDD" id="cd07064">
    <property type="entry name" value="AlkD_like_1"/>
    <property type="match status" value="1"/>
</dbReference>
<dbReference type="EMBL" id="JAVDSB010000025">
    <property type="protein sequence ID" value="MDR6555220.1"/>
    <property type="molecule type" value="Genomic_DNA"/>
</dbReference>
<keyword evidence="2" id="KW-1185">Reference proteome</keyword>
<sequence length="229" mass="26612">MTSAYMNELEKWLRTHANTENAPSMEAYMKNHFPFLGIRNPERVALTKQFTKEHGFPKGEEAVRVAQELWRLPEREFHYTALLMLIQVRKTVPAEHIQALEQFVVTNSWWDSVDTIADHLIGYHLQRFPDLIPSYVEKWLASNNMWLQRTAILFQLKYKKKTDVPLLFHCISVMADSKEFFIRKAIGWALREYSKTDAAAVQSFVASTALSPLSVREALKVIDKKLAEN</sequence>
<dbReference type="RefSeq" id="WP_310502596.1">
    <property type="nucleotide sequence ID" value="NZ_JAVDSB010000025.1"/>
</dbReference>
<dbReference type="PANTHER" id="PTHR34070:SF1">
    <property type="entry name" value="DNA ALKYLATION REPAIR PROTEIN"/>
    <property type="match status" value="1"/>
</dbReference>
<gene>
    <name evidence="1" type="ORF">J2736_006475</name>
</gene>
<accession>A0ABU1P633</accession>
<dbReference type="Proteomes" id="UP001267290">
    <property type="component" value="Unassembled WGS sequence"/>
</dbReference>
<evidence type="ECO:0000313" key="2">
    <source>
        <dbReference type="Proteomes" id="UP001267290"/>
    </source>
</evidence>
<dbReference type="SUPFAM" id="SSF48371">
    <property type="entry name" value="ARM repeat"/>
    <property type="match status" value="1"/>
</dbReference>
<dbReference type="Pfam" id="PF08713">
    <property type="entry name" value="DNA_alkylation"/>
    <property type="match status" value="1"/>
</dbReference>
<organism evidence="1 2">
    <name type="scientific">Paenibacillus qinlingensis</name>
    <dbReference type="NCBI Taxonomy" id="1837343"/>
    <lineage>
        <taxon>Bacteria</taxon>
        <taxon>Bacillati</taxon>
        <taxon>Bacillota</taxon>
        <taxon>Bacilli</taxon>
        <taxon>Bacillales</taxon>
        <taxon>Paenibacillaceae</taxon>
        <taxon>Paenibacillus</taxon>
    </lineage>
</organism>
<comment type="caution">
    <text evidence="1">The sequence shown here is derived from an EMBL/GenBank/DDBJ whole genome shotgun (WGS) entry which is preliminary data.</text>
</comment>
<dbReference type="InterPro" id="IPR016024">
    <property type="entry name" value="ARM-type_fold"/>
</dbReference>
<evidence type="ECO:0000313" key="1">
    <source>
        <dbReference type="EMBL" id="MDR6555220.1"/>
    </source>
</evidence>
<dbReference type="Gene3D" id="1.25.10.90">
    <property type="match status" value="1"/>
</dbReference>
<reference evidence="1 2" key="1">
    <citation type="submission" date="2023-07" db="EMBL/GenBank/DDBJ databases">
        <title>Sorghum-associated microbial communities from plants grown in Nebraska, USA.</title>
        <authorList>
            <person name="Schachtman D."/>
        </authorList>
    </citation>
    <scope>NUCLEOTIDE SEQUENCE [LARGE SCALE GENOMIC DNA]</scope>
    <source>
        <strain evidence="1 2">CC258</strain>
    </source>
</reference>
<dbReference type="PANTHER" id="PTHR34070">
    <property type="entry name" value="ARMADILLO-TYPE FOLD"/>
    <property type="match status" value="1"/>
</dbReference>
<name>A0ABU1P633_9BACL</name>
<protein>
    <submittedName>
        <fullName evidence="1">3-methyladenine DNA glycosylase AlkD</fullName>
    </submittedName>
</protein>
<proteinExistence type="predicted"/>